<organism evidence="3 4">
    <name type="scientific">Kibdelosporangium lantanae</name>
    <dbReference type="NCBI Taxonomy" id="1497396"/>
    <lineage>
        <taxon>Bacteria</taxon>
        <taxon>Bacillati</taxon>
        <taxon>Actinomycetota</taxon>
        <taxon>Actinomycetes</taxon>
        <taxon>Pseudonocardiales</taxon>
        <taxon>Pseudonocardiaceae</taxon>
        <taxon>Kibdelosporangium</taxon>
    </lineage>
</organism>
<evidence type="ECO:0000313" key="3">
    <source>
        <dbReference type="EMBL" id="MFD1048987.1"/>
    </source>
</evidence>
<name>A0ABW3MFU8_9PSEU</name>
<keyword evidence="4" id="KW-1185">Reference proteome</keyword>
<sequence>MLLGLVFTPVVAQAQPAGPGTLSHFGLARKDCVGTARNTTSKVWFTVADGVLSDVYAPTIDNTNVETLQFIVTDGRSFTDLQSRDMTYTVSADRTGMACTVTARNRNYRLTTDYITDPQRDSVLIRTHLDGPRDLKLYVRYDPNINGNGGGGPQNGGADNATVDNDTTALVSSDPNTVTSAPNRDYGVPLAGALRADRPFRQANSGYVGTDSDGLVQLDRDHG</sequence>
<evidence type="ECO:0000313" key="4">
    <source>
        <dbReference type="Proteomes" id="UP001597045"/>
    </source>
</evidence>
<dbReference type="Pfam" id="PF09137">
    <property type="entry name" value="Glucodextran_N"/>
    <property type="match status" value="1"/>
</dbReference>
<dbReference type="EMBL" id="JBHTIS010001908">
    <property type="protein sequence ID" value="MFD1048987.1"/>
    <property type="molecule type" value="Genomic_DNA"/>
</dbReference>
<evidence type="ECO:0000259" key="2">
    <source>
        <dbReference type="Pfam" id="PF09137"/>
    </source>
</evidence>
<feature type="non-terminal residue" evidence="3">
    <location>
        <position position="223"/>
    </location>
</feature>
<reference evidence="4" key="1">
    <citation type="journal article" date="2019" name="Int. J. Syst. Evol. Microbiol.">
        <title>The Global Catalogue of Microorganisms (GCM) 10K type strain sequencing project: providing services to taxonomists for standard genome sequencing and annotation.</title>
        <authorList>
            <consortium name="The Broad Institute Genomics Platform"/>
            <consortium name="The Broad Institute Genome Sequencing Center for Infectious Disease"/>
            <person name="Wu L."/>
            <person name="Ma J."/>
        </authorList>
    </citation>
    <scope>NUCLEOTIDE SEQUENCE [LARGE SCALE GENOMIC DNA]</scope>
    <source>
        <strain evidence="4">JCM 31486</strain>
    </source>
</reference>
<comment type="caution">
    <text evidence="3">The sequence shown here is derived from an EMBL/GenBank/DDBJ whole genome shotgun (WGS) entry which is preliminary data.</text>
</comment>
<feature type="domain" description="Glucodextranase N-terminal" evidence="2">
    <location>
        <begin position="16"/>
        <end position="222"/>
    </location>
</feature>
<evidence type="ECO:0000256" key="1">
    <source>
        <dbReference type="SAM" id="MobiDB-lite"/>
    </source>
</evidence>
<feature type="compositionally biased region" description="Polar residues" evidence="1">
    <location>
        <begin position="162"/>
        <end position="182"/>
    </location>
</feature>
<dbReference type="Proteomes" id="UP001597045">
    <property type="component" value="Unassembled WGS sequence"/>
</dbReference>
<dbReference type="InterPro" id="IPR015220">
    <property type="entry name" value="Glucodextranase_N"/>
</dbReference>
<feature type="region of interest" description="Disordered" evidence="1">
    <location>
        <begin position="203"/>
        <end position="223"/>
    </location>
</feature>
<gene>
    <name evidence="3" type="ORF">ACFQ1S_27345</name>
</gene>
<dbReference type="SUPFAM" id="SSF74650">
    <property type="entry name" value="Galactose mutarotase-like"/>
    <property type="match status" value="1"/>
</dbReference>
<feature type="region of interest" description="Disordered" evidence="1">
    <location>
        <begin position="146"/>
        <end position="185"/>
    </location>
</feature>
<accession>A0ABW3MFU8</accession>
<protein>
    <submittedName>
        <fullName evidence="3">Glucan 1,4-alpha-glucosidase</fullName>
    </submittedName>
</protein>
<proteinExistence type="predicted"/>
<dbReference type="Gene3D" id="2.70.98.10">
    <property type="match status" value="1"/>
</dbReference>
<dbReference type="InterPro" id="IPR011013">
    <property type="entry name" value="Gal_mutarotase_sf_dom"/>
</dbReference>
<dbReference type="InterPro" id="IPR014718">
    <property type="entry name" value="GH-type_carb-bd"/>
</dbReference>